<evidence type="ECO:0000313" key="2">
    <source>
        <dbReference type="EMBL" id="MFD0980224.1"/>
    </source>
</evidence>
<feature type="transmembrane region" description="Helical" evidence="1">
    <location>
        <begin position="110"/>
        <end position="130"/>
    </location>
</feature>
<organism evidence="2 3">
    <name type="scientific">Tropicimonas aquimaris</name>
    <dbReference type="NCBI Taxonomy" id="914152"/>
    <lineage>
        <taxon>Bacteria</taxon>
        <taxon>Pseudomonadati</taxon>
        <taxon>Pseudomonadota</taxon>
        <taxon>Alphaproteobacteria</taxon>
        <taxon>Rhodobacterales</taxon>
        <taxon>Roseobacteraceae</taxon>
        <taxon>Tropicimonas</taxon>
    </lineage>
</organism>
<keyword evidence="2" id="KW-0328">Glycosyltransferase</keyword>
<feature type="transmembrane region" description="Helical" evidence="1">
    <location>
        <begin position="7"/>
        <end position="26"/>
    </location>
</feature>
<feature type="transmembrane region" description="Helical" evidence="1">
    <location>
        <begin position="339"/>
        <end position="360"/>
    </location>
</feature>
<accession>A0ABW3IQF1</accession>
<feature type="transmembrane region" description="Helical" evidence="1">
    <location>
        <begin position="255"/>
        <end position="278"/>
    </location>
</feature>
<keyword evidence="2" id="KW-0808">Transferase</keyword>
<dbReference type="EMBL" id="JBHTJT010000012">
    <property type="protein sequence ID" value="MFD0980224.1"/>
    <property type="molecule type" value="Genomic_DNA"/>
</dbReference>
<protein>
    <submittedName>
        <fullName evidence="2">Glycosyltransferase family 87 protein</fullName>
        <ecNumber evidence="2">2.4.-.-</ecNumber>
    </submittedName>
</protein>
<dbReference type="GO" id="GO:0016757">
    <property type="term" value="F:glycosyltransferase activity"/>
    <property type="evidence" value="ECO:0007669"/>
    <property type="project" value="UniProtKB-KW"/>
</dbReference>
<dbReference type="RefSeq" id="WP_386074547.1">
    <property type="nucleotide sequence ID" value="NZ_JBHTJT010000012.1"/>
</dbReference>
<keyword evidence="1" id="KW-0472">Membrane</keyword>
<feature type="transmembrane region" description="Helical" evidence="1">
    <location>
        <begin position="142"/>
        <end position="160"/>
    </location>
</feature>
<feature type="transmembrane region" description="Helical" evidence="1">
    <location>
        <begin position="172"/>
        <end position="202"/>
    </location>
</feature>
<dbReference type="EC" id="2.4.-.-" evidence="2"/>
<keyword evidence="1" id="KW-1133">Transmembrane helix</keyword>
<feature type="transmembrane region" description="Helical" evidence="1">
    <location>
        <begin position="285"/>
        <end position="305"/>
    </location>
</feature>
<gene>
    <name evidence="2" type="ORF">ACFQ2S_11240</name>
</gene>
<keyword evidence="3" id="KW-1185">Reference proteome</keyword>
<dbReference type="Proteomes" id="UP001597108">
    <property type="component" value="Unassembled WGS sequence"/>
</dbReference>
<evidence type="ECO:0000256" key="1">
    <source>
        <dbReference type="SAM" id="Phobius"/>
    </source>
</evidence>
<feature type="transmembrane region" description="Helical" evidence="1">
    <location>
        <begin position="59"/>
        <end position="79"/>
    </location>
</feature>
<keyword evidence="1" id="KW-0812">Transmembrane</keyword>
<feature type="transmembrane region" description="Helical" evidence="1">
    <location>
        <begin position="86"/>
        <end position="104"/>
    </location>
</feature>
<comment type="caution">
    <text evidence="2">The sequence shown here is derived from an EMBL/GenBank/DDBJ whole genome shotgun (WGS) entry which is preliminary data.</text>
</comment>
<reference evidence="3" key="1">
    <citation type="journal article" date="2019" name="Int. J. Syst. Evol. Microbiol.">
        <title>The Global Catalogue of Microorganisms (GCM) 10K type strain sequencing project: providing services to taxonomists for standard genome sequencing and annotation.</title>
        <authorList>
            <consortium name="The Broad Institute Genomics Platform"/>
            <consortium name="The Broad Institute Genome Sequencing Center for Infectious Disease"/>
            <person name="Wu L."/>
            <person name="Ma J."/>
        </authorList>
    </citation>
    <scope>NUCLEOTIDE SEQUENCE [LARGE SCALE GENOMIC DNA]</scope>
    <source>
        <strain evidence="3">CCUG 60524</strain>
    </source>
</reference>
<evidence type="ECO:0000313" key="3">
    <source>
        <dbReference type="Proteomes" id="UP001597108"/>
    </source>
</evidence>
<proteinExistence type="predicted"/>
<sequence>MQRQGAAVFAGVLIVAWAVLSVVLLAKGGLYIAKHEGDTMHLIDIVLRQADGEWPHLDFMTPIGLLATAPIAALVGLGWGVGMAMLGAQVLVAGLFLLPIWWVGASRLQTGWAFVFGAICLGLSLALVHGEPQPSLSVSMHYNRWAWALAFMAIATAILPPVNRQSSVADGLVMGLSVAALALIKVTYVAAFLPAIVVALLLRRDWTALGVAVAAGLGVVAAVTLAAGPAFWGAYLGDLLTVTGSETRPHPGHEFNGVIAAPAYLGGSIAALASVVLLRQAGRHDAGLVLLLLVPGFFYVTYQNFGNDPQWLYLLGVLLFALRPEPGTRNGFGWEMRQALALAGCAVFMLGLPSALNLGFSPFRHFFANAENYQPMFPRSEKQDDIFVLTSRNAKPTGTVERPVIGLDLPEPEETVPPAILLGETLPECELAGGTITIYDGMARDIEAAGFAGASLYGADLLTSYWLFGDFPRLQGGAPWRYDGLPGIEHASHIVVPLCPLDRRSRTSTLDALDAAGYGLVERYRTEGYILLELQAP</sequence>
<name>A0ABW3IQF1_9RHOB</name>
<feature type="transmembrane region" description="Helical" evidence="1">
    <location>
        <begin position="209"/>
        <end position="235"/>
    </location>
</feature>